<dbReference type="SUPFAM" id="SSF53822">
    <property type="entry name" value="Periplasmic binding protein-like I"/>
    <property type="match status" value="1"/>
</dbReference>
<dbReference type="PANTHER" id="PTHR30146">
    <property type="entry name" value="LACI-RELATED TRANSCRIPTIONAL REPRESSOR"/>
    <property type="match status" value="1"/>
</dbReference>
<dbReference type="InterPro" id="IPR028082">
    <property type="entry name" value="Peripla_BP_I"/>
</dbReference>
<evidence type="ECO:0000256" key="1">
    <source>
        <dbReference type="ARBA" id="ARBA00023015"/>
    </source>
</evidence>
<dbReference type="Gene3D" id="1.10.260.40">
    <property type="entry name" value="lambda repressor-like DNA-binding domains"/>
    <property type="match status" value="1"/>
</dbReference>
<protein>
    <submittedName>
        <fullName evidence="6">LacI family DNA-binding transcriptional regulator</fullName>
    </submittedName>
</protein>
<reference evidence="6" key="1">
    <citation type="submission" date="2021-04" db="EMBL/GenBank/DDBJ databases">
        <title>Genome based classification of Actinospica acidithermotolerans sp. nov., an actinobacterium isolated from an Indonesian hot spring.</title>
        <authorList>
            <person name="Kusuma A.B."/>
            <person name="Putra K.E."/>
            <person name="Nafisah S."/>
            <person name="Loh J."/>
            <person name="Nouioui I."/>
            <person name="Goodfellow M."/>
        </authorList>
    </citation>
    <scope>NUCLEOTIDE SEQUENCE</scope>
    <source>
        <strain evidence="6">MGRD01-02</strain>
    </source>
</reference>
<comment type="caution">
    <text evidence="6">The sequence shown here is derived from an EMBL/GenBank/DDBJ whole genome shotgun (WGS) entry which is preliminary data.</text>
</comment>
<name>A0A941EDL7_9ACTN</name>
<evidence type="ECO:0000259" key="5">
    <source>
        <dbReference type="PROSITE" id="PS50943"/>
    </source>
</evidence>
<keyword evidence="7" id="KW-1185">Reference proteome</keyword>
<dbReference type="GO" id="GO:0000976">
    <property type="term" value="F:transcription cis-regulatory region binding"/>
    <property type="evidence" value="ECO:0007669"/>
    <property type="project" value="TreeGrafter"/>
</dbReference>
<feature type="domain" description="HTH lacI-type" evidence="4">
    <location>
        <begin position="10"/>
        <end position="64"/>
    </location>
</feature>
<evidence type="ECO:0000259" key="4">
    <source>
        <dbReference type="PROSITE" id="PS50932"/>
    </source>
</evidence>
<dbReference type="Pfam" id="PF13377">
    <property type="entry name" value="Peripla_BP_3"/>
    <property type="match status" value="1"/>
</dbReference>
<dbReference type="InterPro" id="IPR010982">
    <property type="entry name" value="Lambda_DNA-bd_dom_sf"/>
</dbReference>
<gene>
    <name evidence="6" type="ORF">KDK95_31040</name>
</gene>
<keyword evidence="3" id="KW-0804">Transcription</keyword>
<dbReference type="InterPro" id="IPR046335">
    <property type="entry name" value="LacI/GalR-like_sensor"/>
</dbReference>
<dbReference type="EMBL" id="JAGSOH010000155">
    <property type="protein sequence ID" value="MBR7830780.1"/>
    <property type="molecule type" value="Genomic_DNA"/>
</dbReference>
<dbReference type="CDD" id="cd06267">
    <property type="entry name" value="PBP1_LacI_sugar_binding-like"/>
    <property type="match status" value="1"/>
</dbReference>
<keyword evidence="2 6" id="KW-0238">DNA-binding</keyword>
<dbReference type="PROSITE" id="PS50932">
    <property type="entry name" value="HTH_LACI_2"/>
    <property type="match status" value="1"/>
</dbReference>
<dbReference type="InterPro" id="IPR000843">
    <property type="entry name" value="HTH_LacI"/>
</dbReference>
<dbReference type="AlphaFoldDB" id="A0A941EDL7"/>
<keyword evidence="1" id="KW-0805">Transcription regulation</keyword>
<dbReference type="InterPro" id="IPR001387">
    <property type="entry name" value="Cro/C1-type_HTH"/>
</dbReference>
<proteinExistence type="predicted"/>
<organism evidence="6 7">
    <name type="scientific">Actinospica acidithermotolerans</name>
    <dbReference type="NCBI Taxonomy" id="2828514"/>
    <lineage>
        <taxon>Bacteria</taxon>
        <taxon>Bacillati</taxon>
        <taxon>Actinomycetota</taxon>
        <taxon>Actinomycetes</taxon>
        <taxon>Catenulisporales</taxon>
        <taxon>Actinospicaceae</taxon>
        <taxon>Actinospica</taxon>
    </lineage>
</organism>
<feature type="domain" description="HTH cro/C1-type" evidence="5">
    <location>
        <begin position="11"/>
        <end position="54"/>
    </location>
</feature>
<evidence type="ECO:0000256" key="3">
    <source>
        <dbReference type="ARBA" id="ARBA00023163"/>
    </source>
</evidence>
<dbReference type="PANTHER" id="PTHR30146:SF109">
    <property type="entry name" value="HTH-TYPE TRANSCRIPTIONAL REGULATOR GALS"/>
    <property type="match status" value="1"/>
</dbReference>
<dbReference type="SMART" id="SM00354">
    <property type="entry name" value="HTH_LACI"/>
    <property type="match status" value="1"/>
</dbReference>
<dbReference type="Proteomes" id="UP000676325">
    <property type="component" value="Unassembled WGS sequence"/>
</dbReference>
<sequence>MVVDNGRRRPTIEDVAAAAGVSRGTVSRVLNGGVNVSPTALAAVNKAIKQTGYVVNTHARSLVTQRSGSVAFILSEPQEKFFEDPNFQVLLRGCTQALAEHDMPLLLSIADSEQDRERVVRFISGGHIDGALLFSVHAGNPVVSRLASLGIPAVTCGLPIGHEFDLAYVAVNEAEGGRLATAHLARLGRRRIATVTGPLDTPGGRDRLKGYKDGLEEAGLALDQKLIAHGDYTRISGQLAMEKLLKQDPELDAVFVASDLMALGAMDALARAGRSIPGDVAVVGFDDSPSATSAIPALTTVRQPFKRICEEMVRLLLALLDGQEPAAVILPAELVIRETA</sequence>
<dbReference type="SUPFAM" id="SSF47413">
    <property type="entry name" value="lambda repressor-like DNA-binding domains"/>
    <property type="match status" value="1"/>
</dbReference>
<dbReference type="PRINTS" id="PR00036">
    <property type="entry name" value="HTHLACI"/>
</dbReference>
<dbReference type="Gene3D" id="3.40.50.2300">
    <property type="match status" value="2"/>
</dbReference>
<dbReference type="PROSITE" id="PS00356">
    <property type="entry name" value="HTH_LACI_1"/>
    <property type="match status" value="1"/>
</dbReference>
<accession>A0A941EDL7</accession>
<dbReference type="CDD" id="cd01392">
    <property type="entry name" value="HTH_LacI"/>
    <property type="match status" value="1"/>
</dbReference>
<evidence type="ECO:0000313" key="7">
    <source>
        <dbReference type="Proteomes" id="UP000676325"/>
    </source>
</evidence>
<dbReference type="PROSITE" id="PS50943">
    <property type="entry name" value="HTH_CROC1"/>
    <property type="match status" value="1"/>
</dbReference>
<evidence type="ECO:0000256" key="2">
    <source>
        <dbReference type="ARBA" id="ARBA00023125"/>
    </source>
</evidence>
<dbReference type="GO" id="GO:0003700">
    <property type="term" value="F:DNA-binding transcription factor activity"/>
    <property type="evidence" value="ECO:0007669"/>
    <property type="project" value="TreeGrafter"/>
</dbReference>
<dbReference type="Pfam" id="PF00356">
    <property type="entry name" value="LacI"/>
    <property type="match status" value="1"/>
</dbReference>
<evidence type="ECO:0000313" key="6">
    <source>
        <dbReference type="EMBL" id="MBR7830780.1"/>
    </source>
</evidence>